<accession>A0A375DJV1</accession>
<reference evidence="1" key="1">
    <citation type="submission" date="2018-01" db="EMBL/GenBank/DDBJ databases">
        <authorList>
            <person name="Clerissi C."/>
        </authorList>
    </citation>
    <scope>NUCLEOTIDE SEQUENCE [LARGE SCALE GENOMIC DNA]</scope>
    <source>
        <strain evidence="1">Cupriavidus taiwanensis STM 6021</strain>
    </source>
</reference>
<organism evidence="1">
    <name type="scientific">Cupriavidus taiwanensis</name>
    <dbReference type="NCBI Taxonomy" id="164546"/>
    <lineage>
        <taxon>Bacteria</taxon>
        <taxon>Pseudomonadati</taxon>
        <taxon>Pseudomonadota</taxon>
        <taxon>Betaproteobacteria</taxon>
        <taxon>Burkholderiales</taxon>
        <taxon>Burkholderiaceae</taxon>
        <taxon>Cupriavidus</taxon>
    </lineage>
</organism>
<dbReference type="EMBL" id="OGUU01000012">
    <property type="protein sequence ID" value="SPC18600.1"/>
    <property type="molecule type" value="Genomic_DNA"/>
</dbReference>
<name>A0A375DJV1_9BURK</name>
<gene>
    <name evidence="1" type="ORF">CBM2594_A80039</name>
</gene>
<sequence length="33" mass="3487">MLQKAGAGNVCALLFQCVHNGWLALPQDQACDA</sequence>
<proteinExistence type="predicted"/>
<dbReference type="Proteomes" id="UP000257139">
    <property type="component" value="Chromosome CBM2594_a"/>
</dbReference>
<protein>
    <submittedName>
        <fullName evidence="1">Putative lipoprotein</fullName>
    </submittedName>
</protein>
<dbReference type="AlphaFoldDB" id="A0A375DJV1"/>
<comment type="caution">
    <text evidence="1">The sequence shown here is derived from an EMBL/GenBank/DDBJ whole genome shotgun (WGS) entry which is preliminary data.</text>
</comment>
<evidence type="ECO:0000313" key="1">
    <source>
        <dbReference type="EMBL" id="SPC18600.1"/>
    </source>
</evidence>
<keyword evidence="1" id="KW-0449">Lipoprotein</keyword>